<dbReference type="PROSITE" id="PS51294">
    <property type="entry name" value="HTH_MYB"/>
    <property type="match status" value="1"/>
</dbReference>
<dbReference type="PROSITE" id="PS50090">
    <property type="entry name" value="MYB_LIKE"/>
    <property type="match status" value="1"/>
</dbReference>
<comment type="caution">
    <text evidence="4">The sequence shown here is derived from an EMBL/GenBank/DDBJ whole genome shotgun (WGS) entry which is preliminary data.</text>
</comment>
<dbReference type="Gene3D" id="1.10.10.60">
    <property type="entry name" value="Homeodomain-like"/>
    <property type="match status" value="2"/>
</dbReference>
<feature type="domain" description="HTH myb-type" evidence="3">
    <location>
        <begin position="213"/>
        <end position="267"/>
    </location>
</feature>
<dbReference type="Pfam" id="PF13921">
    <property type="entry name" value="Myb_DNA-bind_6"/>
    <property type="match status" value="1"/>
</dbReference>
<dbReference type="SUPFAM" id="SSF46689">
    <property type="entry name" value="Homeodomain-like"/>
    <property type="match status" value="2"/>
</dbReference>
<accession>A0A8J8VZS0</accession>
<dbReference type="SMART" id="SM00717">
    <property type="entry name" value="SANT"/>
    <property type="match status" value="2"/>
</dbReference>
<evidence type="ECO:0000259" key="2">
    <source>
        <dbReference type="PROSITE" id="PS50090"/>
    </source>
</evidence>
<proteinExistence type="predicted"/>
<feature type="domain" description="Myb-like" evidence="2">
    <location>
        <begin position="213"/>
        <end position="263"/>
    </location>
</feature>
<dbReference type="GO" id="GO:0003677">
    <property type="term" value="F:DNA binding"/>
    <property type="evidence" value="ECO:0007669"/>
    <property type="project" value="UniProtKB-KW"/>
</dbReference>
<dbReference type="InterPro" id="IPR001005">
    <property type="entry name" value="SANT/Myb"/>
</dbReference>
<feature type="region of interest" description="Disordered" evidence="1">
    <location>
        <begin position="200"/>
        <end position="219"/>
    </location>
</feature>
<name>A0A8J8VZS0_9EURO</name>
<dbReference type="OrthoDB" id="2143914at2759"/>
<dbReference type="EMBL" id="WIWV01000166">
    <property type="protein sequence ID" value="KAF7712566.1"/>
    <property type="molecule type" value="Genomic_DNA"/>
</dbReference>
<evidence type="ECO:0000259" key="3">
    <source>
        <dbReference type="PROSITE" id="PS51294"/>
    </source>
</evidence>
<gene>
    <name evidence="4" type="ORF">PECM_002514</name>
</gene>
<dbReference type="AlphaFoldDB" id="A0A8J8VZS0"/>
<evidence type="ECO:0000313" key="5">
    <source>
        <dbReference type="Proteomes" id="UP000631181"/>
    </source>
</evidence>
<keyword evidence="4" id="KW-0238">DNA-binding</keyword>
<dbReference type="CDD" id="cd00167">
    <property type="entry name" value="SANT"/>
    <property type="match status" value="2"/>
</dbReference>
<feature type="region of interest" description="Disordered" evidence="1">
    <location>
        <begin position="88"/>
        <end position="122"/>
    </location>
</feature>
<reference evidence="4" key="1">
    <citation type="journal article" date="2020" name="Front. Microbiol.">
        <title>Gene regulatory networks of Penicillium echinulatum 2HH and Penicillium oxalicum 114-2 inferred by a computational biology approach.</title>
        <authorList>
            <person name="Lenz A.R."/>
            <person name="Galan-Vasquez E."/>
            <person name="Balbinot E."/>
            <person name="De Abreu F.P."/>
            <person name="De Oliveira N.S."/>
            <person name="Da Rosa L.O."/>
            <person name="De Avila E Silva S."/>
            <person name="Camassola M."/>
            <person name="Dillon A.J.P."/>
            <person name="Perez-Rueda E."/>
        </authorList>
    </citation>
    <scope>NUCLEOTIDE SEQUENCE</scope>
    <source>
        <strain evidence="4">S1M29</strain>
    </source>
</reference>
<organism evidence="4 5">
    <name type="scientific">Penicillium ucsense</name>
    <dbReference type="NCBI Taxonomy" id="2839758"/>
    <lineage>
        <taxon>Eukaryota</taxon>
        <taxon>Fungi</taxon>
        <taxon>Dikarya</taxon>
        <taxon>Ascomycota</taxon>
        <taxon>Pezizomycotina</taxon>
        <taxon>Eurotiomycetes</taxon>
        <taxon>Eurotiomycetidae</taxon>
        <taxon>Eurotiales</taxon>
        <taxon>Aspergillaceae</taxon>
        <taxon>Penicillium</taxon>
    </lineage>
</organism>
<dbReference type="InterPro" id="IPR009057">
    <property type="entry name" value="Homeodomain-like_sf"/>
</dbReference>
<evidence type="ECO:0000313" key="4">
    <source>
        <dbReference type="EMBL" id="KAF7712566.1"/>
    </source>
</evidence>
<feature type="region of interest" description="Disordered" evidence="1">
    <location>
        <begin position="38"/>
        <end position="69"/>
    </location>
</feature>
<evidence type="ECO:0000256" key="1">
    <source>
        <dbReference type="SAM" id="MobiDB-lite"/>
    </source>
</evidence>
<keyword evidence="5" id="KW-1185">Reference proteome</keyword>
<dbReference type="InterPro" id="IPR017930">
    <property type="entry name" value="Myb_dom"/>
</dbReference>
<sequence length="353" mass="39552">MSVSLADQYRGFAIHTSHEAKPADQSFASYDARTKLNGLPFQPDNAQSIYDHSHHGPLLPHPASQNNAYQDTQTPYMHAHQMPRPSFHYGYEYSPFRSTDKRKRSDSDDEGDGRRQLDHPFATRGSLLSLSIDGTSITDQSESTLFPGHEDISTSPPPTTHAYQPAFSLPVPQQHHHHRLPAQLLNANDSLVTVSGGPPSVVGQPGMPEPAPRPRGPKLKFTPEEDALLVDLKEEKNLTWKQIADFFPGRTSGTLQVRYCTKLKAKDVVWTDEMLARLQRALSDYEHDKWRIVAAKVGNGFTPAACRERADHLPQYGHEHGHGREILQDREMYSSHQLGDVDTRGSIPRECAM</sequence>
<dbReference type="Proteomes" id="UP000631181">
    <property type="component" value="Unassembled WGS sequence"/>
</dbReference>
<protein>
    <submittedName>
        <fullName evidence="4">Myb-like DNA-binding domain-containing protein</fullName>
    </submittedName>
</protein>